<sequence length="74" mass="7545">MFVVLGDEKLDKTSLPDDSCGFGRRGCDGWFGRGCCGGLGSEGGRDGGTRGGGGGGGGCGGHHYYHLNLFISFI</sequence>
<evidence type="ECO:0000313" key="1">
    <source>
        <dbReference type="EMBL" id="KAJ6996097.1"/>
    </source>
</evidence>
<dbReference type="EMBL" id="JAQIZT010000005">
    <property type="protein sequence ID" value="KAJ6996097.1"/>
    <property type="molecule type" value="Genomic_DNA"/>
</dbReference>
<gene>
    <name evidence="1" type="ORF">NC653_012859</name>
</gene>
<organism evidence="1 2">
    <name type="scientific">Populus alba x Populus x berolinensis</name>
    <dbReference type="NCBI Taxonomy" id="444605"/>
    <lineage>
        <taxon>Eukaryota</taxon>
        <taxon>Viridiplantae</taxon>
        <taxon>Streptophyta</taxon>
        <taxon>Embryophyta</taxon>
        <taxon>Tracheophyta</taxon>
        <taxon>Spermatophyta</taxon>
        <taxon>Magnoliopsida</taxon>
        <taxon>eudicotyledons</taxon>
        <taxon>Gunneridae</taxon>
        <taxon>Pentapetalae</taxon>
        <taxon>rosids</taxon>
        <taxon>fabids</taxon>
        <taxon>Malpighiales</taxon>
        <taxon>Salicaceae</taxon>
        <taxon>Saliceae</taxon>
        <taxon>Populus</taxon>
    </lineage>
</organism>
<comment type="caution">
    <text evidence="1">The sequence shown here is derived from an EMBL/GenBank/DDBJ whole genome shotgun (WGS) entry which is preliminary data.</text>
</comment>
<protein>
    <submittedName>
        <fullName evidence="1">Uncharacterized protein</fullName>
    </submittedName>
</protein>
<dbReference type="AlphaFoldDB" id="A0AAD6QTD7"/>
<dbReference type="Proteomes" id="UP001164929">
    <property type="component" value="Chromosome 5"/>
</dbReference>
<accession>A0AAD6QTD7</accession>
<reference evidence="1" key="1">
    <citation type="journal article" date="2023" name="Mol. Ecol. Resour.">
        <title>Chromosome-level genome assembly of a triploid poplar Populus alba 'Berolinensis'.</title>
        <authorList>
            <person name="Chen S."/>
            <person name="Yu Y."/>
            <person name="Wang X."/>
            <person name="Wang S."/>
            <person name="Zhang T."/>
            <person name="Zhou Y."/>
            <person name="He R."/>
            <person name="Meng N."/>
            <person name="Wang Y."/>
            <person name="Liu W."/>
            <person name="Liu Z."/>
            <person name="Liu J."/>
            <person name="Guo Q."/>
            <person name="Huang H."/>
            <person name="Sederoff R.R."/>
            <person name="Wang G."/>
            <person name="Qu G."/>
            <person name="Chen S."/>
        </authorList>
    </citation>
    <scope>NUCLEOTIDE SEQUENCE</scope>
    <source>
        <strain evidence="1">SC-2020</strain>
    </source>
</reference>
<evidence type="ECO:0000313" key="2">
    <source>
        <dbReference type="Proteomes" id="UP001164929"/>
    </source>
</evidence>
<keyword evidence="2" id="KW-1185">Reference proteome</keyword>
<proteinExistence type="predicted"/>
<name>A0AAD6QTD7_9ROSI</name>